<accession>A0A3N7HQU9</accession>
<evidence type="ECO:0000259" key="9">
    <source>
        <dbReference type="Pfam" id="PF01431"/>
    </source>
</evidence>
<dbReference type="InterPro" id="IPR018497">
    <property type="entry name" value="Peptidase_M13_C"/>
</dbReference>
<evidence type="ECO:0000256" key="4">
    <source>
        <dbReference type="ARBA" id="ARBA00022723"/>
    </source>
</evidence>
<dbReference type="InterPro" id="IPR042089">
    <property type="entry name" value="Peptidase_M13_dom_2"/>
</dbReference>
<keyword evidence="12" id="KW-1185">Reference proteome</keyword>
<keyword evidence="3" id="KW-0645">Protease</keyword>
<gene>
    <name evidence="11" type="ORF">DZC73_12605</name>
</gene>
<evidence type="ECO:0000256" key="7">
    <source>
        <dbReference type="ARBA" id="ARBA00023049"/>
    </source>
</evidence>
<dbReference type="EMBL" id="QUSW01000003">
    <property type="protein sequence ID" value="RQP24600.1"/>
    <property type="molecule type" value="Genomic_DNA"/>
</dbReference>
<evidence type="ECO:0000313" key="12">
    <source>
        <dbReference type="Proteomes" id="UP000267464"/>
    </source>
</evidence>
<protein>
    <submittedName>
        <fullName evidence="11">M13 family peptidase</fullName>
    </submittedName>
</protein>
<dbReference type="Proteomes" id="UP000267464">
    <property type="component" value="Unassembled WGS sequence"/>
</dbReference>
<reference evidence="11 12" key="2">
    <citation type="submission" date="2018-12" db="EMBL/GenBank/DDBJ databases">
        <title>Rhizobacter gummiphilus sp. nov., a rubber-degrading bacterium isolated from the soil of a botanical garden in Japan.</title>
        <authorList>
            <person name="Shunsuke S.S."/>
        </authorList>
    </citation>
    <scope>NUCLEOTIDE SEQUENCE [LARGE SCALE GENOMIC DNA]</scope>
    <source>
        <strain evidence="11 12">S-16</strain>
    </source>
</reference>
<dbReference type="AlphaFoldDB" id="A0A3N7HQU9"/>
<dbReference type="GO" id="GO:0005886">
    <property type="term" value="C:plasma membrane"/>
    <property type="evidence" value="ECO:0007669"/>
    <property type="project" value="TreeGrafter"/>
</dbReference>
<dbReference type="InterPro" id="IPR000718">
    <property type="entry name" value="Peptidase_M13"/>
</dbReference>
<reference evidence="11 12" key="1">
    <citation type="submission" date="2018-08" db="EMBL/GenBank/DDBJ databases">
        <authorList>
            <person name="Khan S.A."/>
            <person name="Jeon C.O."/>
            <person name="Chun B.H."/>
            <person name="Jeong S.E."/>
        </authorList>
    </citation>
    <scope>NUCLEOTIDE SEQUENCE [LARGE SCALE GENOMIC DNA]</scope>
    <source>
        <strain evidence="11 12">S-16</strain>
    </source>
</reference>
<dbReference type="InterPro" id="IPR008753">
    <property type="entry name" value="Peptidase_M13_N"/>
</dbReference>
<keyword evidence="4" id="KW-0479">Metal-binding</keyword>
<dbReference type="OrthoDB" id="9775677at2"/>
<dbReference type="InterPro" id="IPR024079">
    <property type="entry name" value="MetalloPept_cat_dom_sf"/>
</dbReference>
<name>A0A3N7HQU9_9BURK</name>
<dbReference type="SUPFAM" id="SSF55486">
    <property type="entry name" value="Metalloproteases ('zincins'), catalytic domain"/>
    <property type="match status" value="1"/>
</dbReference>
<dbReference type="Gene3D" id="3.40.390.10">
    <property type="entry name" value="Collagenase (Catalytic Domain)"/>
    <property type="match status" value="1"/>
</dbReference>
<comment type="similarity">
    <text evidence="2">Belongs to the peptidase M13 family.</text>
</comment>
<keyword evidence="7" id="KW-0482">Metalloprotease</keyword>
<keyword evidence="8" id="KW-0732">Signal</keyword>
<dbReference type="CDD" id="cd08662">
    <property type="entry name" value="M13"/>
    <property type="match status" value="1"/>
</dbReference>
<evidence type="ECO:0000256" key="3">
    <source>
        <dbReference type="ARBA" id="ARBA00022670"/>
    </source>
</evidence>
<evidence type="ECO:0000259" key="10">
    <source>
        <dbReference type="Pfam" id="PF05649"/>
    </source>
</evidence>
<dbReference type="PANTHER" id="PTHR11733">
    <property type="entry name" value="ZINC METALLOPROTEASE FAMILY M13 NEPRILYSIN-RELATED"/>
    <property type="match status" value="1"/>
</dbReference>
<dbReference type="PANTHER" id="PTHR11733:SF167">
    <property type="entry name" value="FI17812P1-RELATED"/>
    <property type="match status" value="1"/>
</dbReference>
<evidence type="ECO:0000256" key="1">
    <source>
        <dbReference type="ARBA" id="ARBA00001947"/>
    </source>
</evidence>
<dbReference type="GO" id="GO:0016485">
    <property type="term" value="P:protein processing"/>
    <property type="evidence" value="ECO:0007669"/>
    <property type="project" value="TreeGrafter"/>
</dbReference>
<comment type="cofactor">
    <cofactor evidence="1">
        <name>Zn(2+)</name>
        <dbReference type="ChEBI" id="CHEBI:29105"/>
    </cofactor>
</comment>
<comment type="caution">
    <text evidence="11">The sequence shown here is derived from an EMBL/GenBank/DDBJ whole genome shotgun (WGS) entry which is preliminary data.</text>
</comment>
<evidence type="ECO:0000256" key="8">
    <source>
        <dbReference type="SAM" id="SignalP"/>
    </source>
</evidence>
<dbReference type="Pfam" id="PF01431">
    <property type="entry name" value="Peptidase_M13"/>
    <property type="match status" value="1"/>
</dbReference>
<feature type="domain" description="Peptidase M13 C-terminal" evidence="9">
    <location>
        <begin position="491"/>
        <end position="692"/>
    </location>
</feature>
<evidence type="ECO:0000256" key="5">
    <source>
        <dbReference type="ARBA" id="ARBA00022801"/>
    </source>
</evidence>
<feature type="signal peptide" evidence="8">
    <location>
        <begin position="1"/>
        <end position="29"/>
    </location>
</feature>
<evidence type="ECO:0000256" key="2">
    <source>
        <dbReference type="ARBA" id="ARBA00007357"/>
    </source>
</evidence>
<dbReference type="Pfam" id="PF05649">
    <property type="entry name" value="Peptidase_M13_N"/>
    <property type="match status" value="1"/>
</dbReference>
<keyword evidence="5" id="KW-0378">Hydrolase</keyword>
<feature type="domain" description="Peptidase M13 N-terminal" evidence="10">
    <location>
        <begin position="60"/>
        <end position="439"/>
    </location>
</feature>
<feature type="chain" id="PRO_5018284042" evidence="8">
    <location>
        <begin position="30"/>
        <end position="693"/>
    </location>
</feature>
<proteinExistence type="inferred from homology"/>
<keyword evidence="6" id="KW-0862">Zinc</keyword>
<evidence type="ECO:0000256" key="6">
    <source>
        <dbReference type="ARBA" id="ARBA00022833"/>
    </source>
</evidence>
<dbReference type="GO" id="GO:0046872">
    <property type="term" value="F:metal ion binding"/>
    <property type="evidence" value="ECO:0007669"/>
    <property type="project" value="UniProtKB-KW"/>
</dbReference>
<dbReference type="PROSITE" id="PS51885">
    <property type="entry name" value="NEPRILYSIN"/>
    <property type="match status" value="1"/>
</dbReference>
<dbReference type="GO" id="GO:0004222">
    <property type="term" value="F:metalloendopeptidase activity"/>
    <property type="evidence" value="ECO:0007669"/>
    <property type="project" value="InterPro"/>
</dbReference>
<dbReference type="Gene3D" id="1.10.1380.10">
    <property type="entry name" value="Neutral endopeptidase , domain2"/>
    <property type="match status" value="1"/>
</dbReference>
<dbReference type="RefSeq" id="WP_124540610.1">
    <property type="nucleotide sequence ID" value="NZ_QUSW01000003.1"/>
</dbReference>
<organism evidence="11 12">
    <name type="scientific">Piscinibacter terrae</name>
    <dbReference type="NCBI Taxonomy" id="2496871"/>
    <lineage>
        <taxon>Bacteria</taxon>
        <taxon>Pseudomonadati</taxon>
        <taxon>Pseudomonadota</taxon>
        <taxon>Betaproteobacteria</taxon>
        <taxon>Burkholderiales</taxon>
        <taxon>Sphaerotilaceae</taxon>
        <taxon>Piscinibacter</taxon>
    </lineage>
</organism>
<evidence type="ECO:0000313" key="11">
    <source>
        <dbReference type="EMBL" id="RQP24600.1"/>
    </source>
</evidence>
<sequence length="693" mass="77047">MTSCRSLTRVAIAASIALVSSVTFTSGFAQDAKPADAPLTALPYSPSLDQGSMDPSANACVDFYQYACGGWQQKHPIPADQSSWSVYGKLHDENLHYLWGLLNEVSAPRADRTPSEQKTGDYFAACMDEGVIDAAGAKPIEAALQRVAQLKSPKDAAGLIGWLHLTGTDNAMFRFGSDQDYADSAQVIPIADAGGLGLPDRDQYLKMDAKSKDIRRAYQAHVARMFELLGDSKETAAGNAIVVVAMETDLAKSSLTREEQRDPHKIYHRMSFAQLKKTAPHFDWATYFRALDVSTSQSINVTQPAFYKKLDRLLAKRSLADWKTYLRWKVVDAQAANLAKPFAQANFDFFSTKLRGVEKMPPRWKTCVRAVDRDLGEALGQVFAKRTFAPETKQRAADMTRAIEVAMEGRINNLDWMSAPTKKAALEKLHSLVNKIGYPEKWRDYSALEVKPGDFFGNVQRAQTFEARRELAKIGKPVDRSEWGMTPPTVNAYYNAQMNDINFPAGILQPPLFDPKMDDAPNFGNTGATIGHELTHGFDDEGRQFDARGNLRDWWTKKDADEFVKRTSCIVDQYSGYTVVDDVKINGKLTLGEDVADFGGTILAYVAWKATTAGQKLSDIDGFTPDQRFFIGMAQWACSNVRPETLRLQALTDPHSPSRYRVNGVVSNMPEFARAFSCKPGQPMVRDKVCKVW</sequence>
<dbReference type="PRINTS" id="PR00786">
    <property type="entry name" value="NEPRILYSIN"/>
</dbReference>